<evidence type="ECO:0000313" key="3">
    <source>
        <dbReference type="Proteomes" id="UP000295258"/>
    </source>
</evidence>
<name>A0A4V2Y922_9ACTN</name>
<sequence>MAAILLPLSAIPPRWGVPVLTLAALTAPALRTFSLYFPEGPTYSTQGSYCPLSSEPLVLTDIGWLVEINWQTVSAELNGWPTAVMALGLSATLALRDRWGIVAAWLTVALFVVNAGVFTIPYAVQIISDGCTDTIQFGGWDIVMYGPVLHYVAGAVLVAFLALIRREETGCSPALRGTLP</sequence>
<protein>
    <submittedName>
        <fullName evidence="2">Uncharacterized protein</fullName>
    </submittedName>
</protein>
<organism evidence="2 3">
    <name type="scientific">Nonomuraea deserti</name>
    <dbReference type="NCBI Taxonomy" id="1848322"/>
    <lineage>
        <taxon>Bacteria</taxon>
        <taxon>Bacillati</taxon>
        <taxon>Actinomycetota</taxon>
        <taxon>Actinomycetes</taxon>
        <taxon>Streptosporangiales</taxon>
        <taxon>Streptosporangiaceae</taxon>
        <taxon>Nonomuraea</taxon>
    </lineage>
</organism>
<keyword evidence="3" id="KW-1185">Reference proteome</keyword>
<keyword evidence="1" id="KW-1133">Transmembrane helix</keyword>
<feature type="transmembrane region" description="Helical" evidence="1">
    <location>
        <begin position="102"/>
        <end position="124"/>
    </location>
</feature>
<gene>
    <name evidence="2" type="ORF">E1292_35600</name>
</gene>
<feature type="transmembrane region" description="Helical" evidence="1">
    <location>
        <begin position="144"/>
        <end position="164"/>
    </location>
</feature>
<dbReference type="RefSeq" id="WP_165974909.1">
    <property type="nucleotide sequence ID" value="NZ_SMKO01000141.1"/>
</dbReference>
<dbReference type="Proteomes" id="UP000295258">
    <property type="component" value="Unassembled WGS sequence"/>
</dbReference>
<dbReference type="AlphaFoldDB" id="A0A4V2Y922"/>
<proteinExistence type="predicted"/>
<comment type="caution">
    <text evidence="2">The sequence shown here is derived from an EMBL/GenBank/DDBJ whole genome shotgun (WGS) entry which is preliminary data.</text>
</comment>
<reference evidence="2 3" key="1">
    <citation type="submission" date="2019-03" db="EMBL/GenBank/DDBJ databases">
        <title>Draft genome sequences of novel Actinobacteria.</title>
        <authorList>
            <person name="Sahin N."/>
            <person name="Ay H."/>
            <person name="Saygin H."/>
        </authorList>
    </citation>
    <scope>NUCLEOTIDE SEQUENCE [LARGE SCALE GENOMIC DNA]</scope>
    <source>
        <strain evidence="2 3">KC310</strain>
    </source>
</reference>
<keyword evidence="1" id="KW-0812">Transmembrane</keyword>
<keyword evidence="1" id="KW-0472">Membrane</keyword>
<dbReference type="EMBL" id="SMKO01000141">
    <property type="protein sequence ID" value="TDC98175.1"/>
    <property type="molecule type" value="Genomic_DNA"/>
</dbReference>
<evidence type="ECO:0000256" key="1">
    <source>
        <dbReference type="SAM" id="Phobius"/>
    </source>
</evidence>
<accession>A0A4V2Y922</accession>
<evidence type="ECO:0000313" key="2">
    <source>
        <dbReference type="EMBL" id="TDC98175.1"/>
    </source>
</evidence>